<evidence type="ECO:0000313" key="9">
    <source>
        <dbReference type="Proteomes" id="UP000472271"/>
    </source>
</evidence>
<comment type="similarity">
    <text evidence="5">Belongs to the IL-12B family.</text>
</comment>
<comment type="subcellular location">
    <subcellularLocation>
        <location evidence="5">Secreted</location>
    </subcellularLocation>
</comment>
<dbReference type="AlphaFoldDB" id="A0A672ZH47"/>
<keyword evidence="1" id="KW-0732">Signal</keyword>
<evidence type="ECO:0000256" key="4">
    <source>
        <dbReference type="ARBA" id="ARBA00023319"/>
    </source>
</evidence>
<evidence type="ECO:0000256" key="5">
    <source>
        <dbReference type="RuleBase" id="RU281113"/>
    </source>
</evidence>
<dbReference type="SUPFAM" id="SSF49265">
    <property type="entry name" value="Fibronectin type III"/>
    <property type="match status" value="1"/>
</dbReference>
<sequence>LLFSSLLFSSLLFSSLLFSSFLVPFFVVISRDQQEPVKLTCGDLSDTDVTWKLNGKDIEDSFEDYLERDGTTLTVTEFDDPLLGEYSCWSGGRNISSTYLLMEAEKNSQTDPVKCRAKSYDCNFTCTWTLDGYTAVRLRLEHDSCEDATSCQWVGDSTPTPDGTFHFELSHSLSPYAEESTMLVVTAEAIADFFILRTTKRFYLRGIIQPDSPQIVKCEEMPQALNVTIDPPATWSTPHSFFTLEHEIEYISKDNGEHGFSSSTLVPKRISRVRGRSRDSLVDSNWSVWSPWKNVTC</sequence>
<dbReference type="PANTHER" id="PTHR48485:SF3">
    <property type="entry name" value="INTERLEUKIN-12 SUBUNIT BETA"/>
    <property type="match status" value="1"/>
</dbReference>
<dbReference type="Ensembl" id="ENSSORT00005017101.1">
    <property type="protein sequence ID" value="ENSSORP00005016591.1"/>
    <property type="gene ID" value="ENSSORG00005008397.1"/>
</dbReference>
<dbReference type="InterPro" id="IPR019482">
    <property type="entry name" value="IL-12_beta_cen-dom"/>
</dbReference>
<keyword evidence="5" id="KW-0964">Secreted</keyword>
<dbReference type="InterPro" id="IPR050676">
    <property type="entry name" value="IL-12"/>
</dbReference>
<accession>A0A672ZH47</accession>
<dbReference type="Gene3D" id="2.60.40.10">
    <property type="entry name" value="Immunoglobulins"/>
    <property type="match status" value="3"/>
</dbReference>
<dbReference type="SUPFAM" id="SSF48726">
    <property type="entry name" value="Immunoglobulin"/>
    <property type="match status" value="1"/>
</dbReference>
<evidence type="ECO:0000313" key="8">
    <source>
        <dbReference type="Ensembl" id="ENSSORP00005016591.1"/>
    </source>
</evidence>
<evidence type="ECO:0000256" key="1">
    <source>
        <dbReference type="ARBA" id="ARBA00022729"/>
    </source>
</evidence>
<gene>
    <name evidence="5" type="primary">IL12B</name>
</gene>
<proteinExistence type="inferred from homology"/>
<keyword evidence="6" id="KW-0472">Membrane</keyword>
<keyword evidence="2" id="KW-1015">Disulfide bond</keyword>
<dbReference type="InterPro" id="IPR015528">
    <property type="entry name" value="IL-12_beta"/>
</dbReference>
<evidence type="ECO:0000256" key="2">
    <source>
        <dbReference type="ARBA" id="ARBA00023157"/>
    </source>
</evidence>
<organism evidence="8 9">
    <name type="scientific">Sphaeramia orbicularis</name>
    <name type="common">orbiculate cardinalfish</name>
    <dbReference type="NCBI Taxonomy" id="375764"/>
    <lineage>
        <taxon>Eukaryota</taxon>
        <taxon>Metazoa</taxon>
        <taxon>Chordata</taxon>
        <taxon>Craniata</taxon>
        <taxon>Vertebrata</taxon>
        <taxon>Euteleostomi</taxon>
        <taxon>Actinopterygii</taxon>
        <taxon>Neopterygii</taxon>
        <taxon>Teleostei</taxon>
        <taxon>Neoteleostei</taxon>
        <taxon>Acanthomorphata</taxon>
        <taxon>Gobiaria</taxon>
        <taxon>Kurtiformes</taxon>
        <taxon>Apogonoidei</taxon>
        <taxon>Apogonidae</taxon>
        <taxon>Apogoninae</taxon>
        <taxon>Sphaeramia</taxon>
    </lineage>
</organism>
<evidence type="ECO:0000256" key="6">
    <source>
        <dbReference type="SAM" id="Phobius"/>
    </source>
</evidence>
<dbReference type="InterPro" id="IPR036179">
    <property type="entry name" value="Ig-like_dom_sf"/>
</dbReference>
<keyword evidence="4 5" id="KW-0393">Immunoglobulin domain</keyword>
<evidence type="ECO:0000256" key="3">
    <source>
        <dbReference type="ARBA" id="ARBA00023180"/>
    </source>
</evidence>
<keyword evidence="5" id="KW-0202">Cytokine</keyword>
<keyword evidence="6" id="KW-0812">Transmembrane</keyword>
<reference evidence="8" key="2">
    <citation type="submission" date="2025-08" db="UniProtKB">
        <authorList>
            <consortium name="Ensembl"/>
        </authorList>
    </citation>
    <scope>IDENTIFICATION</scope>
</reference>
<protein>
    <recommendedName>
        <fullName evidence="5">Interleukin-12 subunit beta</fullName>
        <shortName evidence="5">IL-12B</shortName>
    </recommendedName>
    <alternativeName>
        <fullName evidence="5">Cytotoxic lymphocyte maturation factor 40 kDa subunit</fullName>
    </alternativeName>
    <alternativeName>
        <fullName evidence="5">IL-12 subunit p40</fullName>
    </alternativeName>
</protein>
<evidence type="ECO:0000259" key="7">
    <source>
        <dbReference type="Pfam" id="PF10420"/>
    </source>
</evidence>
<reference evidence="8" key="3">
    <citation type="submission" date="2025-09" db="UniProtKB">
        <authorList>
            <consortium name="Ensembl"/>
        </authorList>
    </citation>
    <scope>IDENTIFICATION</scope>
</reference>
<dbReference type="Pfam" id="PF10420">
    <property type="entry name" value="IL12p40_C"/>
    <property type="match status" value="1"/>
</dbReference>
<dbReference type="PRINTS" id="PR01928">
    <property type="entry name" value="INTRLEUKN12B"/>
</dbReference>
<keyword evidence="6" id="KW-1133">Transmembrane helix</keyword>
<reference evidence="8" key="1">
    <citation type="submission" date="2019-06" db="EMBL/GenBank/DDBJ databases">
        <authorList>
            <consortium name="Wellcome Sanger Institute Data Sharing"/>
        </authorList>
    </citation>
    <scope>NUCLEOTIDE SEQUENCE [LARGE SCALE GENOMIC DNA]</scope>
</reference>
<dbReference type="PANTHER" id="PTHR48485">
    <property type="entry name" value="INTERLEUKIN-12 SUBUNIT BETA-RELATED"/>
    <property type="match status" value="1"/>
</dbReference>
<dbReference type="GO" id="GO:0004896">
    <property type="term" value="F:cytokine receptor activity"/>
    <property type="evidence" value="ECO:0007669"/>
    <property type="project" value="UniProtKB-UniRule"/>
</dbReference>
<feature type="transmembrane region" description="Helical" evidence="6">
    <location>
        <begin position="6"/>
        <end position="29"/>
    </location>
</feature>
<dbReference type="InterPro" id="IPR036116">
    <property type="entry name" value="FN3_sf"/>
</dbReference>
<comment type="subunit">
    <text evidence="5">Heterodimer with IL12A; disulfide-linked. The heterodimer is known as interleukin IL-12.</text>
</comment>
<dbReference type="GO" id="GO:0005615">
    <property type="term" value="C:extracellular space"/>
    <property type="evidence" value="ECO:0007669"/>
    <property type="project" value="UniProtKB-KW"/>
</dbReference>
<name>A0A672ZH47_9TELE</name>
<keyword evidence="3 5" id="KW-0325">Glycoprotein</keyword>
<feature type="domain" description="Interleukin-12 beta central" evidence="7">
    <location>
        <begin position="113"/>
        <end position="190"/>
    </location>
</feature>
<dbReference type="GO" id="GO:0005125">
    <property type="term" value="F:cytokine activity"/>
    <property type="evidence" value="ECO:0007669"/>
    <property type="project" value="UniProtKB-KW"/>
</dbReference>
<dbReference type="InParanoid" id="A0A672ZH47"/>
<dbReference type="InterPro" id="IPR013783">
    <property type="entry name" value="Ig-like_fold"/>
</dbReference>
<keyword evidence="9" id="KW-1185">Reference proteome</keyword>
<dbReference type="Proteomes" id="UP000472271">
    <property type="component" value="Chromosome 9"/>
</dbReference>